<dbReference type="EMBL" id="DRYK01000028">
    <property type="protein sequence ID" value="HHP67545.1"/>
    <property type="molecule type" value="Genomic_DNA"/>
</dbReference>
<dbReference type="AlphaFoldDB" id="A0A7J3XYB1"/>
<dbReference type="SUPFAM" id="SSF89550">
    <property type="entry name" value="PHP domain-like"/>
    <property type="match status" value="1"/>
</dbReference>
<dbReference type="InterPro" id="IPR016195">
    <property type="entry name" value="Pol/histidinol_Pase-like"/>
</dbReference>
<name>A0A7J3XYB1_9CREN</name>
<organism evidence="1">
    <name type="scientific">Thermogladius calderae</name>
    <dbReference type="NCBI Taxonomy" id="1200300"/>
    <lineage>
        <taxon>Archaea</taxon>
        <taxon>Thermoproteota</taxon>
        <taxon>Thermoprotei</taxon>
        <taxon>Desulfurococcales</taxon>
        <taxon>Desulfurococcaceae</taxon>
        <taxon>Thermogladius</taxon>
    </lineage>
</organism>
<protein>
    <recommendedName>
        <fullName evidence="2">RNase P subunit p30</fullName>
    </recommendedName>
</protein>
<evidence type="ECO:0000313" key="1">
    <source>
        <dbReference type="EMBL" id="HHP67545.1"/>
    </source>
</evidence>
<comment type="caution">
    <text evidence="1">The sequence shown here is derived from an EMBL/GenBank/DDBJ whole genome shotgun (WGS) entry which is preliminary data.</text>
</comment>
<accession>A0A7J3XYB1</accession>
<evidence type="ECO:0008006" key="2">
    <source>
        <dbReference type="Google" id="ProtNLM"/>
    </source>
</evidence>
<proteinExistence type="predicted"/>
<reference evidence="1" key="1">
    <citation type="journal article" date="2020" name="mSystems">
        <title>Genome- and Community-Level Interaction Insights into Carbon Utilization and Element Cycling Functions of Hydrothermarchaeota in Hydrothermal Sediment.</title>
        <authorList>
            <person name="Zhou Z."/>
            <person name="Liu Y."/>
            <person name="Xu W."/>
            <person name="Pan J."/>
            <person name="Luo Z.H."/>
            <person name="Li M."/>
        </authorList>
    </citation>
    <scope>NUCLEOTIDE SEQUENCE [LARGE SCALE GENOMIC DNA]</scope>
    <source>
        <strain evidence="1">SpSt-110</strain>
    </source>
</reference>
<sequence length="197" mass="21736">MDLWIRNPGLDLVKEGKRLGYRIIAAEGLNEATVIEGVKVLGKIVFELSGIEEARRLLAGSKKSGVLVSAVPLTVETARWIAHDRRVDTIVMTSRNISIFDRKQASVMKYYGKPLEVTFTEISKSGEEIVGQFARKLRLILGKNIPVIVSSGAREIVEYQHPMVVSSFLAKLLGLDLKTAMSLISLNPYKVVSKLGV</sequence>
<gene>
    <name evidence="1" type="ORF">ENM60_01950</name>
</gene>
<dbReference type="Gene3D" id="3.20.20.140">
    <property type="entry name" value="Metal-dependent hydrolases"/>
    <property type="match status" value="1"/>
</dbReference>